<name>A0A0D7WYN3_9BACL</name>
<dbReference type="PATRIC" id="fig|159743.3.peg.5751"/>
<dbReference type="PANTHER" id="PTHR33498:SF1">
    <property type="entry name" value="TRANSPOSASE FOR INSERTION SEQUENCE ELEMENT IS1557"/>
    <property type="match status" value="1"/>
</dbReference>
<evidence type="ECO:0000259" key="1">
    <source>
        <dbReference type="Pfam" id="PF01610"/>
    </source>
</evidence>
<feature type="domain" description="Transposase IS204/IS1001/IS1096/IS1165 helix-turn-helix" evidence="2">
    <location>
        <begin position="100"/>
        <end position="151"/>
    </location>
</feature>
<dbReference type="EMBL" id="JTHP01000081">
    <property type="protein sequence ID" value="KJD42862.1"/>
    <property type="molecule type" value="Genomic_DNA"/>
</dbReference>
<dbReference type="InterPro" id="IPR029261">
    <property type="entry name" value="Transposase_Znf"/>
</dbReference>
<dbReference type="InterPro" id="IPR032877">
    <property type="entry name" value="Transposase_HTH"/>
</dbReference>
<evidence type="ECO:0000259" key="3">
    <source>
        <dbReference type="Pfam" id="PF14690"/>
    </source>
</evidence>
<dbReference type="Pfam" id="PF01610">
    <property type="entry name" value="DDE_Tnp_ISL3"/>
    <property type="match status" value="1"/>
</dbReference>
<dbReference type="RefSeq" id="WP_044648824.1">
    <property type="nucleotide sequence ID" value="NZ_JTHP01000081.1"/>
</dbReference>
<evidence type="ECO:0000313" key="4">
    <source>
        <dbReference type="EMBL" id="KJD42862.1"/>
    </source>
</evidence>
<feature type="domain" description="Transposase IS204/IS1001/IS1096/IS1165 zinc-finger" evidence="3">
    <location>
        <begin position="47"/>
        <end position="93"/>
    </location>
</feature>
<dbReference type="InterPro" id="IPR047951">
    <property type="entry name" value="Transpos_ISL3"/>
</dbReference>
<dbReference type="Pfam" id="PF14690">
    <property type="entry name" value="Zn_ribbon_ISL3"/>
    <property type="match status" value="1"/>
</dbReference>
<comment type="caution">
    <text evidence="4">The sequence shown here is derived from an EMBL/GenBank/DDBJ whole genome shotgun (WGS) entry which is preliminary data.</text>
</comment>
<evidence type="ECO:0000259" key="2">
    <source>
        <dbReference type="Pfam" id="PF13542"/>
    </source>
</evidence>
<sequence>MFTANVPNEILEKLLHIPEPWHIERSDFDLELKQLDIYVRSRKRALFACSHCGAEGQPVLGIAAKDRTWRHLNFFEYPCYLHAELPKTHCGHCHRTMRVHVPWALDKPKHYFTLHFDALIMKLAKDMPMNAISRLVNEHDTRLWRILHYYVDHAIASQDLSYVTQISTDETSAKRGHNYITIFMDPEQKNVICVAVGRDSSTWDLCKERLESQGGKATNITELCMDMSPAFMKGAATHFPEAAITFDKFHVIQAVNEAVDEVRRREQKNCETLKNTRYIWLKNEQNLTPAQKEKLDKLKDCELDTAKAYRMRWCLQKIYQYPPSIAPAVLQDWIEWGLRCRLEPMVQVAKMLQRHFNGVVRWFTSKLTNGLLEGTNSLFQAAKRKARGYRSDKNIIALVYLLAGKLSFTLK</sequence>
<proteinExistence type="predicted"/>
<dbReference type="AlphaFoldDB" id="A0A0D7WYN3"/>
<gene>
    <name evidence="4" type="ORF">QD47_25940</name>
</gene>
<feature type="domain" description="Transposase IS204/IS1001/IS1096/IS1165 DDE" evidence="1">
    <location>
        <begin position="166"/>
        <end position="397"/>
    </location>
</feature>
<dbReference type="OrthoDB" id="6197054at2"/>
<dbReference type="InterPro" id="IPR002560">
    <property type="entry name" value="Transposase_DDE"/>
</dbReference>
<evidence type="ECO:0000313" key="5">
    <source>
        <dbReference type="Proteomes" id="UP000032534"/>
    </source>
</evidence>
<organism evidence="4 5">
    <name type="scientific">Paenibacillus terrae</name>
    <dbReference type="NCBI Taxonomy" id="159743"/>
    <lineage>
        <taxon>Bacteria</taxon>
        <taxon>Bacillati</taxon>
        <taxon>Bacillota</taxon>
        <taxon>Bacilli</taxon>
        <taxon>Bacillales</taxon>
        <taxon>Paenibacillaceae</taxon>
        <taxon>Paenibacillus</taxon>
    </lineage>
</organism>
<protein>
    <submittedName>
        <fullName evidence="4">Transposase</fullName>
    </submittedName>
</protein>
<dbReference type="NCBIfam" id="NF033550">
    <property type="entry name" value="transpos_ISL3"/>
    <property type="match status" value="1"/>
</dbReference>
<dbReference type="Proteomes" id="UP000032534">
    <property type="component" value="Unassembled WGS sequence"/>
</dbReference>
<dbReference type="Pfam" id="PF13542">
    <property type="entry name" value="HTH_Tnp_ISL3"/>
    <property type="match status" value="1"/>
</dbReference>
<keyword evidence="5" id="KW-1185">Reference proteome</keyword>
<accession>A0A0D7WYN3</accession>
<dbReference type="PANTHER" id="PTHR33498">
    <property type="entry name" value="TRANSPOSASE FOR INSERTION SEQUENCE ELEMENT IS1557"/>
    <property type="match status" value="1"/>
</dbReference>
<reference evidence="4 5" key="1">
    <citation type="submission" date="2014-11" db="EMBL/GenBank/DDBJ databases">
        <title>Draft Genome Sequences of Paenibacillus polymyxa NRRL B-30509 and Paenibacillus terrae NRRL B-30644, Strains from a Poultry Environment that Produce Tridecaptin A and Paenicidins.</title>
        <authorList>
            <person name="van Belkum M.J."/>
            <person name="Lohans C.T."/>
            <person name="Vederas J.C."/>
        </authorList>
    </citation>
    <scope>NUCLEOTIDE SEQUENCE [LARGE SCALE GENOMIC DNA]</scope>
    <source>
        <strain evidence="4 5">NRRL B-30644</strain>
    </source>
</reference>